<evidence type="ECO:0000313" key="4">
    <source>
        <dbReference type="EMBL" id="PSK90013.1"/>
    </source>
</evidence>
<sequence>MKTVIALLLLFLGVEAALAQKAGPDFNSLPAIDLWPGAAPGGPGPAGANRMSGKGSLTNVSRPRLLVHVPAKPNGTAILVISGGGYAHIELGKESYPAAQWLRSMGITAFELEYRLPGENWATRDVPFQDAQRAMRIIRGKAAVYGIDPAKIGVLGFSAGGHLAAYIASAFARNFYPPQDAWDSLSARPDFCGLLYPVISMLPPNNKTHAFKSILGADPAMAAERAYSAELQVGPQTPLTFIAQAVDDPVSPVANSTLMADALKAHHIPVELHLFSSGGHGWGMGKAGTETVTWPGLFAAWMKNNKLVRP</sequence>
<dbReference type="Pfam" id="PF20434">
    <property type="entry name" value="BD-FAE"/>
    <property type="match status" value="1"/>
</dbReference>
<accession>A0A2P8CYH3</accession>
<keyword evidence="5" id="KW-1185">Reference proteome</keyword>
<dbReference type="SUPFAM" id="SSF53474">
    <property type="entry name" value="alpha/beta-Hydrolases"/>
    <property type="match status" value="1"/>
</dbReference>
<keyword evidence="1" id="KW-0378">Hydrolase</keyword>
<dbReference type="Gene3D" id="3.40.50.1820">
    <property type="entry name" value="alpha/beta hydrolase"/>
    <property type="match status" value="1"/>
</dbReference>
<dbReference type="OrthoDB" id="9794725at2"/>
<dbReference type="InterPro" id="IPR029058">
    <property type="entry name" value="AB_hydrolase_fold"/>
</dbReference>
<evidence type="ECO:0000313" key="5">
    <source>
        <dbReference type="Proteomes" id="UP000240572"/>
    </source>
</evidence>
<comment type="caution">
    <text evidence="4">The sequence shown here is derived from an EMBL/GenBank/DDBJ whole genome shotgun (WGS) entry which is preliminary data.</text>
</comment>
<evidence type="ECO:0000259" key="3">
    <source>
        <dbReference type="Pfam" id="PF20434"/>
    </source>
</evidence>
<dbReference type="RefSeq" id="WP_106524361.1">
    <property type="nucleotide sequence ID" value="NZ_PYGD01000009.1"/>
</dbReference>
<evidence type="ECO:0000256" key="2">
    <source>
        <dbReference type="SAM" id="SignalP"/>
    </source>
</evidence>
<proteinExistence type="predicted"/>
<dbReference type="PANTHER" id="PTHR48081:SF6">
    <property type="entry name" value="PEPTIDASE S9 PROLYL OLIGOPEPTIDASE CATALYTIC DOMAIN-CONTAINING PROTEIN"/>
    <property type="match status" value="1"/>
</dbReference>
<feature type="signal peptide" evidence="2">
    <location>
        <begin position="1"/>
        <end position="19"/>
    </location>
</feature>
<name>A0A2P8CYH3_9BACT</name>
<dbReference type="EMBL" id="PYGD01000009">
    <property type="protein sequence ID" value="PSK90013.1"/>
    <property type="molecule type" value="Genomic_DNA"/>
</dbReference>
<feature type="domain" description="BD-FAE-like" evidence="3">
    <location>
        <begin position="75"/>
        <end position="263"/>
    </location>
</feature>
<keyword evidence="2" id="KW-0732">Signal</keyword>
<gene>
    <name evidence="4" type="ORF">B0I18_10918</name>
</gene>
<dbReference type="InterPro" id="IPR049492">
    <property type="entry name" value="BD-FAE-like_dom"/>
</dbReference>
<dbReference type="GO" id="GO:0016787">
    <property type="term" value="F:hydrolase activity"/>
    <property type="evidence" value="ECO:0007669"/>
    <property type="project" value="UniProtKB-KW"/>
</dbReference>
<feature type="chain" id="PRO_5015158079" evidence="2">
    <location>
        <begin position="20"/>
        <end position="310"/>
    </location>
</feature>
<protein>
    <submittedName>
        <fullName evidence="4">Acetyl esterase/lipase</fullName>
    </submittedName>
</protein>
<dbReference type="Proteomes" id="UP000240572">
    <property type="component" value="Unassembled WGS sequence"/>
</dbReference>
<organism evidence="4 5">
    <name type="scientific">Taibaiella chishuiensis</name>
    <dbReference type="NCBI Taxonomy" id="1434707"/>
    <lineage>
        <taxon>Bacteria</taxon>
        <taxon>Pseudomonadati</taxon>
        <taxon>Bacteroidota</taxon>
        <taxon>Chitinophagia</taxon>
        <taxon>Chitinophagales</taxon>
        <taxon>Chitinophagaceae</taxon>
        <taxon>Taibaiella</taxon>
    </lineage>
</organism>
<reference evidence="4 5" key="1">
    <citation type="submission" date="2018-03" db="EMBL/GenBank/DDBJ databases">
        <title>Genomic Encyclopedia of Type Strains, Phase III (KMG-III): the genomes of soil and plant-associated and newly described type strains.</title>
        <authorList>
            <person name="Whitman W."/>
        </authorList>
    </citation>
    <scope>NUCLEOTIDE SEQUENCE [LARGE SCALE GENOMIC DNA]</scope>
    <source>
        <strain evidence="4 5">CGMCC 1.12700</strain>
    </source>
</reference>
<dbReference type="InterPro" id="IPR050300">
    <property type="entry name" value="GDXG_lipolytic_enzyme"/>
</dbReference>
<dbReference type="AlphaFoldDB" id="A0A2P8CYH3"/>
<dbReference type="PANTHER" id="PTHR48081">
    <property type="entry name" value="AB HYDROLASE SUPERFAMILY PROTEIN C4A8.06C"/>
    <property type="match status" value="1"/>
</dbReference>
<evidence type="ECO:0000256" key="1">
    <source>
        <dbReference type="ARBA" id="ARBA00022801"/>
    </source>
</evidence>